<dbReference type="SUPFAM" id="SSF56935">
    <property type="entry name" value="Porins"/>
    <property type="match status" value="1"/>
</dbReference>
<comment type="caution">
    <text evidence="2">The sequence shown here is derived from an EMBL/GenBank/DDBJ whole genome shotgun (WGS) entry which is preliminary data.</text>
</comment>
<dbReference type="Proteomes" id="UP000537141">
    <property type="component" value="Unassembled WGS sequence"/>
</dbReference>
<evidence type="ECO:0000256" key="1">
    <source>
        <dbReference type="SAM" id="SignalP"/>
    </source>
</evidence>
<accession>A0A7X0NH02</accession>
<evidence type="ECO:0008006" key="4">
    <source>
        <dbReference type="Google" id="ProtNLM"/>
    </source>
</evidence>
<organism evidence="2 3">
    <name type="scientific">Thalassotalea piscium</name>
    <dbReference type="NCBI Taxonomy" id="1230533"/>
    <lineage>
        <taxon>Bacteria</taxon>
        <taxon>Pseudomonadati</taxon>
        <taxon>Pseudomonadota</taxon>
        <taxon>Gammaproteobacteria</taxon>
        <taxon>Alteromonadales</taxon>
        <taxon>Colwelliaceae</taxon>
        <taxon>Thalassotalea</taxon>
    </lineage>
</organism>
<protein>
    <recommendedName>
        <fullName evidence="4">Porin</fullName>
    </recommendedName>
</protein>
<keyword evidence="3" id="KW-1185">Reference proteome</keyword>
<dbReference type="RefSeq" id="WP_184424099.1">
    <property type="nucleotide sequence ID" value="NZ_AP027362.1"/>
</dbReference>
<dbReference type="InterPro" id="IPR023614">
    <property type="entry name" value="Porin_dom_sf"/>
</dbReference>
<reference evidence="2 3" key="1">
    <citation type="submission" date="2020-08" db="EMBL/GenBank/DDBJ databases">
        <title>Genomic Encyclopedia of Type Strains, Phase IV (KMG-IV): sequencing the most valuable type-strain genomes for metagenomic binning, comparative biology and taxonomic classification.</title>
        <authorList>
            <person name="Goeker M."/>
        </authorList>
    </citation>
    <scope>NUCLEOTIDE SEQUENCE [LARGE SCALE GENOMIC DNA]</scope>
    <source>
        <strain evidence="2 3">DSM 26287</strain>
    </source>
</reference>
<evidence type="ECO:0000313" key="2">
    <source>
        <dbReference type="EMBL" id="MBB6543310.1"/>
    </source>
</evidence>
<sequence>MKLNKQLCLLSGFAFLLNANLSIASDGKATERKLAEQIQHIELQLEQLKSSQKLTTPTEVSTKNWQINSYGSLVYKSENFFRNTQDINPKRRAKTDLERVVFEFVYNFDPTWEVEIELEYEHGGVGAALEYDGFEEFGEFESEIEAGGEIIVEKLQAKYTHNKYLAIKLGHIFVPVGLGTNLHKPSQYFTAQRHWSEASMLPQVWHETGVNVITKWQNFTAQTLITTGLNSEFFRTYNWVSTGHQRRFESVNADDLAFTLRLDYGDIKNGTGIGISYYNGDTSGNRNNTNKIDADGNLSIIGLSGAWRQGNWTAIGQYLYGELEDSQAITLANKTTPGLKPGNFAQLGSVAESAFVEVAFNSQHMFNLSHPLYLFGAYEYANPVKETESGNAMSRFDTQEYSFGLNYLPTSNLIFKAQLAEQNYAQQNLSNTHSFSLSFGYYFSI</sequence>
<gene>
    <name evidence="2" type="ORF">HNQ55_001818</name>
</gene>
<evidence type="ECO:0000313" key="3">
    <source>
        <dbReference type="Proteomes" id="UP000537141"/>
    </source>
</evidence>
<keyword evidence="1" id="KW-0732">Signal</keyword>
<feature type="chain" id="PRO_5030870400" description="Porin" evidence="1">
    <location>
        <begin position="25"/>
        <end position="445"/>
    </location>
</feature>
<proteinExistence type="predicted"/>
<dbReference type="Gene3D" id="2.40.160.10">
    <property type="entry name" value="Porin"/>
    <property type="match status" value="1"/>
</dbReference>
<dbReference type="EMBL" id="JACHHU010000012">
    <property type="protein sequence ID" value="MBB6543310.1"/>
    <property type="molecule type" value="Genomic_DNA"/>
</dbReference>
<dbReference type="AlphaFoldDB" id="A0A7X0NH02"/>
<name>A0A7X0NH02_9GAMM</name>
<feature type="signal peptide" evidence="1">
    <location>
        <begin position="1"/>
        <end position="24"/>
    </location>
</feature>